<dbReference type="OrthoDB" id="48232at2759"/>
<feature type="domain" description="SLC41A/MgtE integral membrane" evidence="10">
    <location>
        <begin position="156"/>
        <end position="288"/>
    </location>
</feature>
<reference evidence="11 12" key="1">
    <citation type="submission" date="2020-04" db="EMBL/GenBank/DDBJ databases">
        <title>Perkinsus chesapeaki whole genome sequence.</title>
        <authorList>
            <person name="Bogema D.R."/>
        </authorList>
    </citation>
    <scope>NUCLEOTIDE SEQUENCE [LARGE SCALE GENOMIC DNA]</scope>
    <source>
        <strain evidence="11">ATCC PRA-425</strain>
    </source>
</reference>
<keyword evidence="4 9" id="KW-0812">Transmembrane</keyword>
<keyword evidence="7 9" id="KW-0472">Membrane</keyword>
<feature type="compositionally biased region" description="Polar residues" evidence="8">
    <location>
        <begin position="38"/>
        <end position="59"/>
    </location>
</feature>
<dbReference type="EMBL" id="JAAPAO010000131">
    <property type="protein sequence ID" value="KAF4671677.1"/>
    <property type="molecule type" value="Genomic_DNA"/>
</dbReference>
<keyword evidence="6 9" id="KW-1133">Transmembrane helix</keyword>
<evidence type="ECO:0000259" key="10">
    <source>
        <dbReference type="Pfam" id="PF01769"/>
    </source>
</evidence>
<feature type="compositionally biased region" description="Acidic residues" evidence="8">
    <location>
        <begin position="79"/>
        <end position="95"/>
    </location>
</feature>
<sequence>MCAINASSFSYSDDHTIPNRPIADIPPDGTPLQAFDVRNNSNSSLSTAVTEEFNSNKPSSPDKADVVLPPPDEVFSDAAGDDDDDGNGVAPDEESAPSLPYEHATFLRKNWMRFTPLLVTLLLELIPSLLYTQGSSELGNLIGEDRADLFMGLRAVVTAVAGNFSLQNSSNMSRWLAMGIVTKKTWRHEVWGELKANFVTSLFLSVVIMLTTGLGLCPWKLHGPISGEDMWFGFVVAVVLFLTANIGGLFGMMSPLLVQFVFKLDPAACAGPGETCFQDIIGSLIVVYVAQLLFMI</sequence>
<accession>A0A7J6MJS0</accession>
<dbReference type="Gene3D" id="1.10.357.20">
    <property type="entry name" value="SLC41 divalent cation transporters, integral membrane domain"/>
    <property type="match status" value="1"/>
</dbReference>
<dbReference type="SUPFAM" id="SSF161093">
    <property type="entry name" value="MgtE membrane domain-like"/>
    <property type="match status" value="1"/>
</dbReference>
<evidence type="ECO:0000313" key="11">
    <source>
        <dbReference type="EMBL" id="KAF4671677.1"/>
    </source>
</evidence>
<dbReference type="PANTHER" id="PTHR41394:SF5">
    <property type="entry name" value="SLC41A_MGTE INTEGRAL MEMBRANE DOMAIN-CONTAINING PROTEIN"/>
    <property type="match status" value="1"/>
</dbReference>
<evidence type="ECO:0000256" key="1">
    <source>
        <dbReference type="ARBA" id="ARBA00004141"/>
    </source>
</evidence>
<dbReference type="InterPro" id="IPR006667">
    <property type="entry name" value="SLC41_membr_dom"/>
</dbReference>
<evidence type="ECO:0000313" key="12">
    <source>
        <dbReference type="Proteomes" id="UP000591131"/>
    </source>
</evidence>
<dbReference type="AlphaFoldDB" id="A0A7J6MJS0"/>
<protein>
    <recommendedName>
        <fullName evidence="10">SLC41A/MgtE integral membrane domain-containing protein</fullName>
    </recommendedName>
</protein>
<keyword evidence="3" id="KW-0813">Transport</keyword>
<comment type="caution">
    <text evidence="11">The sequence shown here is derived from an EMBL/GenBank/DDBJ whole genome shotgun (WGS) entry which is preliminary data.</text>
</comment>
<dbReference type="Pfam" id="PF01769">
    <property type="entry name" value="MgtE"/>
    <property type="match status" value="1"/>
</dbReference>
<organism evidence="11 12">
    <name type="scientific">Perkinsus chesapeaki</name>
    <name type="common">Clam parasite</name>
    <name type="synonym">Perkinsus andrewsi</name>
    <dbReference type="NCBI Taxonomy" id="330153"/>
    <lineage>
        <taxon>Eukaryota</taxon>
        <taxon>Sar</taxon>
        <taxon>Alveolata</taxon>
        <taxon>Perkinsozoa</taxon>
        <taxon>Perkinsea</taxon>
        <taxon>Perkinsida</taxon>
        <taxon>Perkinsidae</taxon>
        <taxon>Perkinsus</taxon>
    </lineage>
</organism>
<comment type="similarity">
    <text evidence="2">Belongs to the SLC41A transporter family.</text>
</comment>
<feature type="transmembrane region" description="Helical" evidence="9">
    <location>
        <begin position="198"/>
        <end position="219"/>
    </location>
</feature>
<proteinExistence type="inferred from homology"/>
<evidence type="ECO:0000256" key="6">
    <source>
        <dbReference type="ARBA" id="ARBA00022989"/>
    </source>
</evidence>
<evidence type="ECO:0000256" key="7">
    <source>
        <dbReference type="ARBA" id="ARBA00023136"/>
    </source>
</evidence>
<dbReference type="InterPro" id="IPR036739">
    <property type="entry name" value="SLC41_membr_dom_sf"/>
</dbReference>
<keyword evidence="12" id="KW-1185">Reference proteome</keyword>
<evidence type="ECO:0000256" key="4">
    <source>
        <dbReference type="ARBA" id="ARBA00022692"/>
    </source>
</evidence>
<dbReference type="Proteomes" id="UP000591131">
    <property type="component" value="Unassembled WGS sequence"/>
</dbReference>
<dbReference type="GO" id="GO:0016020">
    <property type="term" value="C:membrane"/>
    <property type="evidence" value="ECO:0007669"/>
    <property type="project" value="UniProtKB-SubCell"/>
</dbReference>
<comment type="subcellular location">
    <subcellularLocation>
        <location evidence="1">Membrane</location>
        <topology evidence="1">Multi-pass membrane protein</topology>
    </subcellularLocation>
</comment>
<feature type="compositionally biased region" description="Polar residues" evidence="8">
    <location>
        <begin position="1"/>
        <end position="11"/>
    </location>
</feature>
<keyword evidence="5" id="KW-0460">Magnesium</keyword>
<evidence type="ECO:0000256" key="8">
    <source>
        <dbReference type="SAM" id="MobiDB-lite"/>
    </source>
</evidence>
<feature type="region of interest" description="Disordered" evidence="8">
    <location>
        <begin position="1"/>
        <end position="97"/>
    </location>
</feature>
<dbReference type="GO" id="GO:0008324">
    <property type="term" value="F:monoatomic cation transmembrane transporter activity"/>
    <property type="evidence" value="ECO:0007669"/>
    <property type="project" value="InterPro"/>
</dbReference>
<feature type="transmembrane region" description="Helical" evidence="9">
    <location>
        <begin position="231"/>
        <end position="257"/>
    </location>
</feature>
<evidence type="ECO:0000256" key="3">
    <source>
        <dbReference type="ARBA" id="ARBA00022448"/>
    </source>
</evidence>
<evidence type="ECO:0000256" key="2">
    <source>
        <dbReference type="ARBA" id="ARBA00009749"/>
    </source>
</evidence>
<name>A0A7J6MJS0_PERCH</name>
<evidence type="ECO:0000256" key="5">
    <source>
        <dbReference type="ARBA" id="ARBA00022842"/>
    </source>
</evidence>
<gene>
    <name evidence="11" type="ORF">FOL47_001346</name>
</gene>
<dbReference type="PANTHER" id="PTHR41394">
    <property type="entry name" value="MAGNESIUM TRANSPORTER MGTE"/>
    <property type="match status" value="1"/>
</dbReference>
<evidence type="ECO:0000256" key="9">
    <source>
        <dbReference type="SAM" id="Phobius"/>
    </source>
</evidence>